<dbReference type="InterPro" id="IPR038538">
    <property type="entry name" value="MTERF_sf"/>
</dbReference>
<dbReference type="AlphaFoldDB" id="A0AAV6WVF1"/>
<comment type="caution">
    <text evidence="4">The sequence shown here is derived from an EMBL/GenBank/DDBJ whole genome shotgun (WGS) entry which is preliminary data.</text>
</comment>
<evidence type="ECO:0000256" key="1">
    <source>
        <dbReference type="ARBA" id="ARBA00007692"/>
    </source>
</evidence>
<dbReference type="InterPro" id="IPR003690">
    <property type="entry name" value="MTERF"/>
</dbReference>
<keyword evidence="2" id="KW-0805">Transcription regulation</keyword>
<name>A0AAV6WVF1_9LAMI</name>
<evidence type="ECO:0000256" key="2">
    <source>
        <dbReference type="ARBA" id="ARBA00022472"/>
    </source>
</evidence>
<comment type="similarity">
    <text evidence="1">Belongs to the mTERF family.</text>
</comment>
<evidence type="ECO:0000313" key="4">
    <source>
        <dbReference type="EMBL" id="KAG8374981.1"/>
    </source>
</evidence>
<evidence type="ECO:0000313" key="5">
    <source>
        <dbReference type="Proteomes" id="UP000826271"/>
    </source>
</evidence>
<keyword evidence="5" id="KW-1185">Reference proteome</keyword>
<keyword evidence="3" id="KW-0809">Transit peptide</keyword>
<accession>A0AAV6WVF1</accession>
<dbReference type="Proteomes" id="UP000826271">
    <property type="component" value="Unassembled WGS sequence"/>
</dbReference>
<gene>
    <name evidence="4" type="ORF">BUALT_Bualt10G0052100</name>
</gene>
<dbReference type="PANTHER" id="PTHR13068:SF133">
    <property type="entry name" value="MITOCHONDRIAL TRANSCRIPTION TERMINATION FACTOR FAMILY PROTEIN"/>
    <property type="match status" value="1"/>
</dbReference>
<dbReference type="GO" id="GO:0003676">
    <property type="term" value="F:nucleic acid binding"/>
    <property type="evidence" value="ECO:0007669"/>
    <property type="project" value="InterPro"/>
</dbReference>
<dbReference type="Gene3D" id="1.25.70.10">
    <property type="entry name" value="Transcription termination factor 3, mitochondrial"/>
    <property type="match status" value="2"/>
</dbReference>
<sequence length="370" mass="41796">MLNLLCRKQPSLAATTNVRVYGGTCSPPRFLLLPPQNSSLIIRLFSSLKSPSPEQKSFTLSYLINSCGLSPEAATVASKKVSLKSPEKSDLLLTLLRNYGLSDAHIAKLVTKLPTILIANPEKTILPKLQLNLLQSDERVSNVFKRSAAHFQHSTLKQVPPNIAILRKYGVSESSISFLVVNHPRSLMIRSEKLAKLVNEVIELEIDISKLMFVQAIQVLHNTSKSAWEHKKEVYRRWGWSESDIRMAFSVHPICMSLSEKKIMSTMEFLVNEMNCEPKAIARYPTVLLYNLENRIASRCRVVKSLMVEGLIKKSYSLVSLIVITDELFLKRFVRKYQEKFPQLMDVYCGKLGLVDLGFSSSQLAEVKLL</sequence>
<dbReference type="GO" id="GO:0006353">
    <property type="term" value="P:DNA-templated transcription termination"/>
    <property type="evidence" value="ECO:0007669"/>
    <property type="project" value="UniProtKB-KW"/>
</dbReference>
<dbReference type="PANTHER" id="PTHR13068">
    <property type="entry name" value="CGI-12 PROTEIN-RELATED"/>
    <property type="match status" value="1"/>
</dbReference>
<dbReference type="EMBL" id="WHWC01000010">
    <property type="protein sequence ID" value="KAG8374981.1"/>
    <property type="molecule type" value="Genomic_DNA"/>
</dbReference>
<dbReference type="SMART" id="SM00733">
    <property type="entry name" value="Mterf"/>
    <property type="match status" value="4"/>
</dbReference>
<dbReference type="Pfam" id="PF02536">
    <property type="entry name" value="mTERF"/>
    <property type="match status" value="1"/>
</dbReference>
<protein>
    <submittedName>
        <fullName evidence="4">Uncharacterized protein</fullName>
    </submittedName>
</protein>
<evidence type="ECO:0000256" key="3">
    <source>
        <dbReference type="ARBA" id="ARBA00022946"/>
    </source>
</evidence>
<proteinExistence type="inferred from homology"/>
<keyword evidence="2" id="KW-0804">Transcription</keyword>
<keyword evidence="2" id="KW-0806">Transcription termination</keyword>
<dbReference type="FunFam" id="1.25.70.10:FF:000001">
    <property type="entry name" value="Mitochondrial transcription termination factor-like"/>
    <property type="match status" value="1"/>
</dbReference>
<reference evidence="4" key="1">
    <citation type="submission" date="2019-10" db="EMBL/GenBank/DDBJ databases">
        <authorList>
            <person name="Zhang R."/>
            <person name="Pan Y."/>
            <person name="Wang J."/>
            <person name="Ma R."/>
            <person name="Yu S."/>
        </authorList>
    </citation>
    <scope>NUCLEOTIDE SEQUENCE</scope>
    <source>
        <strain evidence="4">LA-IB0</strain>
        <tissue evidence="4">Leaf</tissue>
    </source>
</reference>
<organism evidence="4 5">
    <name type="scientific">Buddleja alternifolia</name>
    <dbReference type="NCBI Taxonomy" id="168488"/>
    <lineage>
        <taxon>Eukaryota</taxon>
        <taxon>Viridiplantae</taxon>
        <taxon>Streptophyta</taxon>
        <taxon>Embryophyta</taxon>
        <taxon>Tracheophyta</taxon>
        <taxon>Spermatophyta</taxon>
        <taxon>Magnoliopsida</taxon>
        <taxon>eudicotyledons</taxon>
        <taxon>Gunneridae</taxon>
        <taxon>Pentapetalae</taxon>
        <taxon>asterids</taxon>
        <taxon>lamiids</taxon>
        <taxon>Lamiales</taxon>
        <taxon>Scrophulariaceae</taxon>
        <taxon>Buddlejeae</taxon>
        <taxon>Buddleja</taxon>
    </lineage>
</organism>